<dbReference type="Proteomes" id="UP000004047">
    <property type="component" value="Unassembled WGS sequence"/>
</dbReference>
<proteinExistence type="predicted"/>
<gene>
    <name evidence="1" type="ORF">MICAK_1980003</name>
</gene>
<evidence type="ECO:0000313" key="2">
    <source>
        <dbReference type="Proteomes" id="UP000004047"/>
    </source>
</evidence>
<dbReference type="EMBL" id="CAIQ01000110">
    <property type="protein sequence ID" value="CCI35839.1"/>
    <property type="molecule type" value="Genomic_DNA"/>
</dbReference>
<comment type="caution">
    <text evidence="1">The sequence shown here is derived from an EMBL/GenBank/DDBJ whole genome shotgun (WGS) entry which is preliminary data.</text>
</comment>
<dbReference type="HOGENOM" id="CLU_3009215_0_0_3"/>
<dbReference type="AlphaFoldDB" id="I4ING5"/>
<accession>I4ING5</accession>
<name>I4ING5_MICAE</name>
<evidence type="ECO:0000313" key="1">
    <source>
        <dbReference type="EMBL" id="CCI35839.1"/>
    </source>
</evidence>
<organism evidence="1 2">
    <name type="scientific">Microcystis aeruginosa PCC 9701</name>
    <dbReference type="NCBI Taxonomy" id="721123"/>
    <lineage>
        <taxon>Bacteria</taxon>
        <taxon>Bacillati</taxon>
        <taxon>Cyanobacteriota</taxon>
        <taxon>Cyanophyceae</taxon>
        <taxon>Oscillatoriophycideae</taxon>
        <taxon>Chroococcales</taxon>
        <taxon>Microcystaceae</taxon>
        <taxon>Microcystis</taxon>
    </lineage>
</organism>
<sequence length="56" mass="6687">MNRIDAPNLLTIIYVLVDDWYQEQGYRLTPMLPGPEPSFRDSEMLTFWFIPRTLPQ</sequence>
<reference evidence="1 2" key="1">
    <citation type="submission" date="2012-04" db="EMBL/GenBank/DDBJ databases">
        <authorList>
            <person name="Genoscope - CEA"/>
        </authorList>
    </citation>
    <scope>NUCLEOTIDE SEQUENCE [LARGE SCALE GENOMIC DNA]</scope>
    <source>
        <strain evidence="1 2">9701</strain>
    </source>
</reference>
<protein>
    <submittedName>
        <fullName evidence="1">Transposase</fullName>
    </submittedName>
</protein>